<feature type="transmembrane region" description="Helical" evidence="7">
    <location>
        <begin position="191"/>
        <end position="211"/>
    </location>
</feature>
<feature type="transmembrane region" description="Helical" evidence="7">
    <location>
        <begin position="719"/>
        <end position="739"/>
    </location>
</feature>
<keyword evidence="5" id="KW-0325">Glycoprotein</keyword>
<gene>
    <name evidence="8" type="ORF">FANTH_4433</name>
</gene>
<feature type="transmembrane region" description="Helical" evidence="7">
    <location>
        <begin position="334"/>
        <end position="355"/>
    </location>
</feature>
<dbReference type="Gene3D" id="1.20.1250.20">
    <property type="entry name" value="MFS general substrate transporter like domains"/>
    <property type="match status" value="1"/>
</dbReference>
<accession>A0A8H4ZP95</accession>
<dbReference type="Proteomes" id="UP000573603">
    <property type="component" value="Unassembled WGS sequence"/>
</dbReference>
<name>A0A8H4ZP95_9HYPO</name>
<reference evidence="8 9" key="1">
    <citation type="journal article" date="2020" name="BMC Genomics">
        <title>Correction to: Identification and distribution of gene clusters required for synthesis of sphingolipid metabolism inhibitors in diverse species of the filamentous fungus Fusarium.</title>
        <authorList>
            <person name="Kim H.S."/>
            <person name="Lohmar J.M."/>
            <person name="Busman M."/>
            <person name="Brown D.W."/>
            <person name="Naumann T.A."/>
            <person name="Divon H.H."/>
            <person name="Lysoe E."/>
            <person name="Uhlig S."/>
            <person name="Proctor R.H."/>
        </authorList>
    </citation>
    <scope>NUCLEOTIDE SEQUENCE [LARGE SCALE GENOMIC DNA]</scope>
    <source>
        <strain evidence="8 9">NRRL 25214</strain>
    </source>
</reference>
<evidence type="ECO:0000313" key="8">
    <source>
        <dbReference type="EMBL" id="KAF5250333.1"/>
    </source>
</evidence>
<dbReference type="InterPro" id="IPR049680">
    <property type="entry name" value="FLVCR1-2_SLC49-like"/>
</dbReference>
<feature type="transmembrane region" description="Helical" evidence="7">
    <location>
        <begin position="644"/>
        <end position="668"/>
    </location>
</feature>
<evidence type="ECO:0000256" key="5">
    <source>
        <dbReference type="ARBA" id="ARBA00023180"/>
    </source>
</evidence>
<dbReference type="AlphaFoldDB" id="A0A8H4ZP95"/>
<evidence type="ECO:0000256" key="2">
    <source>
        <dbReference type="ARBA" id="ARBA00022692"/>
    </source>
</evidence>
<evidence type="ECO:0000256" key="4">
    <source>
        <dbReference type="ARBA" id="ARBA00023136"/>
    </source>
</evidence>
<feature type="transmembrane region" description="Helical" evidence="7">
    <location>
        <begin position="680"/>
        <end position="698"/>
    </location>
</feature>
<keyword evidence="3 7" id="KW-1133">Transmembrane helix</keyword>
<evidence type="ECO:0000256" key="3">
    <source>
        <dbReference type="ARBA" id="ARBA00022989"/>
    </source>
</evidence>
<feature type="transmembrane region" description="Helical" evidence="7">
    <location>
        <begin position="96"/>
        <end position="115"/>
    </location>
</feature>
<feature type="transmembrane region" description="Helical" evidence="7">
    <location>
        <begin position="223"/>
        <end position="243"/>
    </location>
</feature>
<keyword evidence="4 7" id="KW-0472">Membrane</keyword>
<feature type="transmembrane region" description="Helical" evidence="7">
    <location>
        <begin position="264"/>
        <end position="286"/>
    </location>
</feature>
<sequence length="817" mass="89215">MASTSQNSVFEAAPAAESTGNMDKKTSESPTVLAPDDSTSSIRRGSVEQPYRTYKIRWLGLVVLTLLNIMVSWSWLTFAPVTSSTTKFYRVDETMVNWLSSIFVFANFAMTLVTIKLLDWGLRPTLISGSALLLIGNWVRYAGSYSSGGNTVSVVAVAQALLGMSQSLVLSAPTRFSETWFTSKGRVTATAVMSLANPTGAAIGSIVVPLWTNEPDDISSVVLYVAIISSAVAIPGFFIPAAPPTPPSAIHHIERPKVLPSLRILIRSLECYLIIIPFWVYTGLFVATTSLINQIVTPYGFSDTQAGIGGGLLIALGLIFSAITAPIIDRTKKFILVIKCGVVVGGLCYLALVWIPSTKEIGALYAILGCIGISSLSIVPVVLEVLTEFSYPAGAEITSTTAWAGGQLLGGCFIILGNGMKAAESADPPRNMKDFTVFQAVLAMAMIPLPLMLGLFGRSDQVALKRQVHSKAVHNLDYVNGETGLSIASLSTSQQFNAPRSDEESRRQYCFGTTKSQLYVTDFLQNNLDILTGHSTCWLNRGVAGLRTELERNLTSTRRSDMQVPKCPINITSSGNTYLINFTKNSYHVNTISKSLLIILTSIHVAAMTLAFFIVYPIILIFSTLIALGELIERPLFKARIEKWQKILFCVFFLPLLAIGMLCGLTGMGSSDHFRTEHGIIGLVTAVLATLAVGIYLIENNLRPKISISRRWRRVHMMVNYTDIFICQAVLMLSGFALPDGIDDFQVMSLCGTRHISTSLSFSVGMMVAFVWNSAMAAMTLQWWLVRRASEDKPPGKMWLLVSRIFRRNTEACEDDG</sequence>
<dbReference type="InterPro" id="IPR036259">
    <property type="entry name" value="MFS_trans_sf"/>
</dbReference>
<feature type="transmembrane region" description="Helical" evidence="7">
    <location>
        <begin position="395"/>
        <end position="416"/>
    </location>
</feature>
<dbReference type="InterPro" id="IPR011701">
    <property type="entry name" value="MFS"/>
</dbReference>
<dbReference type="GO" id="GO:0016020">
    <property type="term" value="C:membrane"/>
    <property type="evidence" value="ECO:0007669"/>
    <property type="project" value="UniProtKB-SubCell"/>
</dbReference>
<dbReference type="EMBL" id="JABEVY010000092">
    <property type="protein sequence ID" value="KAF5250333.1"/>
    <property type="molecule type" value="Genomic_DNA"/>
</dbReference>
<feature type="transmembrane region" description="Helical" evidence="7">
    <location>
        <begin position="613"/>
        <end position="632"/>
    </location>
</feature>
<evidence type="ECO:0000256" key="7">
    <source>
        <dbReference type="SAM" id="Phobius"/>
    </source>
</evidence>
<comment type="subcellular location">
    <subcellularLocation>
        <location evidence="1">Membrane</location>
        <topology evidence="1">Multi-pass membrane protein</topology>
    </subcellularLocation>
</comment>
<evidence type="ECO:0000313" key="9">
    <source>
        <dbReference type="Proteomes" id="UP000573603"/>
    </source>
</evidence>
<keyword evidence="2 7" id="KW-0812">Transmembrane</keyword>
<evidence type="ECO:0000256" key="1">
    <source>
        <dbReference type="ARBA" id="ARBA00004141"/>
    </source>
</evidence>
<evidence type="ECO:0008006" key="10">
    <source>
        <dbReference type="Google" id="ProtNLM"/>
    </source>
</evidence>
<dbReference type="PANTHER" id="PTHR10924">
    <property type="entry name" value="MAJOR FACILITATOR SUPERFAMILY PROTEIN-RELATED"/>
    <property type="match status" value="1"/>
</dbReference>
<protein>
    <recommendedName>
        <fullName evidence="10">Major facilitator superfamily transporter</fullName>
    </recommendedName>
</protein>
<feature type="transmembrane region" description="Helical" evidence="7">
    <location>
        <begin position="436"/>
        <end position="456"/>
    </location>
</feature>
<feature type="transmembrane region" description="Helical" evidence="7">
    <location>
        <begin position="361"/>
        <end position="383"/>
    </location>
</feature>
<keyword evidence="9" id="KW-1185">Reference proteome</keyword>
<dbReference type="GO" id="GO:0022857">
    <property type="term" value="F:transmembrane transporter activity"/>
    <property type="evidence" value="ECO:0007669"/>
    <property type="project" value="InterPro"/>
</dbReference>
<comment type="caution">
    <text evidence="8">The sequence shown here is derived from an EMBL/GenBank/DDBJ whole genome shotgun (WGS) entry which is preliminary data.</text>
</comment>
<proteinExistence type="predicted"/>
<feature type="transmembrane region" description="Helical" evidence="7">
    <location>
        <begin position="587"/>
        <end position="607"/>
    </location>
</feature>
<feature type="region of interest" description="Disordered" evidence="6">
    <location>
        <begin position="1"/>
        <end position="42"/>
    </location>
</feature>
<dbReference type="Pfam" id="PF07690">
    <property type="entry name" value="MFS_1"/>
    <property type="match status" value="1"/>
</dbReference>
<dbReference type="PANTHER" id="PTHR10924:SF6">
    <property type="entry name" value="SOLUTE CARRIER FAMILY 49 MEMBER A3"/>
    <property type="match status" value="1"/>
</dbReference>
<feature type="transmembrane region" description="Helical" evidence="7">
    <location>
        <begin position="58"/>
        <end position="76"/>
    </location>
</feature>
<dbReference type="SUPFAM" id="SSF103473">
    <property type="entry name" value="MFS general substrate transporter"/>
    <property type="match status" value="1"/>
</dbReference>
<feature type="transmembrane region" description="Helical" evidence="7">
    <location>
        <begin position="306"/>
        <end position="327"/>
    </location>
</feature>
<feature type="transmembrane region" description="Helical" evidence="7">
    <location>
        <begin position="759"/>
        <end position="785"/>
    </location>
</feature>
<organism evidence="8 9">
    <name type="scientific">Fusarium anthophilum</name>
    <dbReference type="NCBI Taxonomy" id="48485"/>
    <lineage>
        <taxon>Eukaryota</taxon>
        <taxon>Fungi</taxon>
        <taxon>Dikarya</taxon>
        <taxon>Ascomycota</taxon>
        <taxon>Pezizomycotina</taxon>
        <taxon>Sordariomycetes</taxon>
        <taxon>Hypocreomycetidae</taxon>
        <taxon>Hypocreales</taxon>
        <taxon>Nectriaceae</taxon>
        <taxon>Fusarium</taxon>
        <taxon>Fusarium fujikuroi species complex</taxon>
    </lineage>
</organism>
<evidence type="ECO:0000256" key="6">
    <source>
        <dbReference type="SAM" id="MobiDB-lite"/>
    </source>
</evidence>